<dbReference type="Gene3D" id="3.40.190.10">
    <property type="entry name" value="Periplasmic binding protein-like II"/>
    <property type="match status" value="2"/>
</dbReference>
<dbReference type="AlphaFoldDB" id="A0A7X6PM02"/>
<evidence type="ECO:0000313" key="5">
    <source>
        <dbReference type="Proteomes" id="UP000557899"/>
    </source>
</evidence>
<sequence length="310" mass="32854">MSFFTSRTAVTLGVATLAATTLVACGESGSDTPTITFAAVPAESSTTLEQTFGNITRLIEQETGVAVKFQNASDYAAVIEGMRAGQVDLASFGPFSYVIARDSGISMEAIVAPTNDIDEAPSYTSLAYVKKDSPVRSLEDLAGKKVCFVDQASTSGYLVPFKGLTDVGVDLDADLTVVMAGGHDASLLTLDSDGCDVAFAHDAMLTTLERSGQIEPGALRPVWESAPITEDPIAINLDTVDAELAEQITRVLREKANKPELVKAGICTSEEDCLLPEETEYGYVPVSDSDFDPIRDICRVTQAEACKAVD</sequence>
<dbReference type="PANTHER" id="PTHR35841:SF1">
    <property type="entry name" value="PHOSPHONATES-BINDING PERIPLASMIC PROTEIN"/>
    <property type="match status" value="1"/>
</dbReference>
<dbReference type="InterPro" id="IPR005770">
    <property type="entry name" value="PhnD"/>
</dbReference>
<reference evidence="4 5" key="1">
    <citation type="journal article" date="2020" name="Biotechnol. Biofuels">
        <title>New insights from the biogas microbiome by comprehensive genome-resolved metagenomics of nearly 1600 species originating from multiple anaerobic digesters.</title>
        <authorList>
            <person name="Campanaro S."/>
            <person name="Treu L."/>
            <person name="Rodriguez-R L.M."/>
            <person name="Kovalovszki A."/>
            <person name="Ziels R.M."/>
            <person name="Maus I."/>
            <person name="Zhu X."/>
            <person name="Kougias P.G."/>
            <person name="Basile A."/>
            <person name="Luo G."/>
            <person name="Schluter A."/>
            <person name="Konstantinidis K.T."/>
            <person name="Angelidaki I."/>
        </authorList>
    </citation>
    <scope>NUCLEOTIDE SEQUENCE [LARGE SCALE GENOMIC DNA]</scope>
    <source>
        <strain evidence="4">AS15tlH2ME_198</strain>
    </source>
</reference>
<dbReference type="Pfam" id="PF12974">
    <property type="entry name" value="Phosphonate-bd"/>
    <property type="match status" value="1"/>
</dbReference>
<dbReference type="GO" id="GO:0043190">
    <property type="term" value="C:ATP-binding cassette (ABC) transporter complex"/>
    <property type="evidence" value="ECO:0007669"/>
    <property type="project" value="InterPro"/>
</dbReference>
<dbReference type="EMBL" id="JAAZHI010000090">
    <property type="protein sequence ID" value="NLA55482.1"/>
    <property type="molecule type" value="Genomic_DNA"/>
</dbReference>
<evidence type="ECO:0000256" key="1">
    <source>
        <dbReference type="ARBA" id="ARBA00007162"/>
    </source>
</evidence>
<gene>
    <name evidence="4" type="ORF">GX859_04160</name>
</gene>
<organism evidence="4 5">
    <name type="scientific">Corynebacterium humireducens</name>
    <dbReference type="NCBI Taxonomy" id="1223514"/>
    <lineage>
        <taxon>Bacteria</taxon>
        <taxon>Bacillati</taxon>
        <taxon>Actinomycetota</taxon>
        <taxon>Actinomycetes</taxon>
        <taxon>Mycobacteriales</taxon>
        <taxon>Corynebacteriaceae</taxon>
        <taxon>Corynebacterium</taxon>
    </lineage>
</organism>
<keyword evidence="2 3" id="KW-0732">Signal</keyword>
<name>A0A7X6PM02_9CORY</name>
<dbReference type="PANTHER" id="PTHR35841">
    <property type="entry name" value="PHOSPHONATES-BINDING PERIPLASMIC PROTEIN"/>
    <property type="match status" value="1"/>
</dbReference>
<dbReference type="Proteomes" id="UP000557899">
    <property type="component" value="Unassembled WGS sequence"/>
</dbReference>
<protein>
    <submittedName>
        <fullName evidence="4">Phosphate/phosphite/phosphonate ABC transporter substrate-binding protein</fullName>
    </submittedName>
</protein>
<evidence type="ECO:0000256" key="2">
    <source>
        <dbReference type="ARBA" id="ARBA00022729"/>
    </source>
</evidence>
<feature type="signal peptide" evidence="3">
    <location>
        <begin position="1"/>
        <end position="26"/>
    </location>
</feature>
<dbReference type="PROSITE" id="PS51257">
    <property type="entry name" value="PROKAR_LIPOPROTEIN"/>
    <property type="match status" value="1"/>
</dbReference>
<comment type="caution">
    <text evidence="4">The sequence shown here is derived from an EMBL/GenBank/DDBJ whole genome shotgun (WGS) entry which is preliminary data.</text>
</comment>
<proteinExistence type="inferred from homology"/>
<dbReference type="GO" id="GO:0055085">
    <property type="term" value="P:transmembrane transport"/>
    <property type="evidence" value="ECO:0007669"/>
    <property type="project" value="InterPro"/>
</dbReference>
<accession>A0A7X6PM02</accession>
<evidence type="ECO:0000313" key="4">
    <source>
        <dbReference type="EMBL" id="NLA55482.1"/>
    </source>
</evidence>
<dbReference type="NCBIfam" id="TIGR01098">
    <property type="entry name" value="3A0109s03R"/>
    <property type="match status" value="1"/>
</dbReference>
<evidence type="ECO:0000256" key="3">
    <source>
        <dbReference type="SAM" id="SignalP"/>
    </source>
</evidence>
<feature type="chain" id="PRO_5030898812" evidence="3">
    <location>
        <begin position="27"/>
        <end position="310"/>
    </location>
</feature>
<dbReference type="SUPFAM" id="SSF53850">
    <property type="entry name" value="Periplasmic binding protein-like II"/>
    <property type="match status" value="1"/>
</dbReference>
<comment type="similarity">
    <text evidence="1">Belongs to the phosphate/phosphite/phosphonate binding protein family.</text>
</comment>
<dbReference type="CDD" id="cd01071">
    <property type="entry name" value="PBP2_PhnD_like"/>
    <property type="match status" value="1"/>
</dbReference>